<sequence>MPETVNHYGNHSEVMIENDEEFEMPTTLTLKIPDRIYRPLLEKADQQGKTFDEIILDWLEDMSKDDPVQSDDPLLRLAGAFSSDVADVGSHHDFYIGRELKKRHE</sequence>
<dbReference type="EMBL" id="CAACVI010000045">
    <property type="protein sequence ID" value="VEN74731.1"/>
    <property type="molecule type" value="Genomic_DNA"/>
</dbReference>
<evidence type="ECO:0000313" key="1">
    <source>
        <dbReference type="EMBL" id="VEN74731.1"/>
    </source>
</evidence>
<name>A0A484HN38_9BACT</name>
<proteinExistence type="predicted"/>
<gene>
    <name evidence="1" type="ORF">EPICR_50004</name>
</gene>
<protein>
    <submittedName>
        <fullName evidence="1">Uncharacterized protein</fullName>
    </submittedName>
</protein>
<reference evidence="1" key="1">
    <citation type="submission" date="2019-01" db="EMBL/GenBank/DDBJ databases">
        <authorList>
            <consortium name="Genoscope - CEA"/>
            <person name="William W."/>
        </authorList>
    </citation>
    <scope>NUCLEOTIDE SEQUENCE</scope>
    <source>
        <strain evidence="1">CR-1</strain>
    </source>
</reference>
<dbReference type="AlphaFoldDB" id="A0A484HN38"/>
<organism evidence="1">
    <name type="scientific">uncultured Desulfobacteraceae bacterium</name>
    <dbReference type="NCBI Taxonomy" id="218296"/>
    <lineage>
        <taxon>Bacteria</taxon>
        <taxon>Pseudomonadati</taxon>
        <taxon>Thermodesulfobacteriota</taxon>
        <taxon>Desulfobacteria</taxon>
        <taxon>Desulfobacterales</taxon>
        <taxon>Desulfobacteraceae</taxon>
        <taxon>environmental samples</taxon>
    </lineage>
</organism>
<accession>A0A484HN38</accession>